<evidence type="ECO:0000313" key="4">
    <source>
        <dbReference type="Proteomes" id="UP001163687"/>
    </source>
</evidence>
<dbReference type="InterPro" id="IPR005646">
    <property type="entry name" value="FapA"/>
</dbReference>
<dbReference type="InterPro" id="IPR046865">
    <property type="entry name" value="FapA_b_solenoid"/>
</dbReference>
<dbReference type="Pfam" id="PF20250">
    <property type="entry name" value="FapA_N"/>
    <property type="match status" value="1"/>
</dbReference>
<dbReference type="RefSeq" id="WP_264844582.1">
    <property type="nucleotide sequence ID" value="NZ_AP025628.1"/>
</dbReference>
<dbReference type="PANTHER" id="PTHR38032">
    <property type="entry name" value="POLYMERASE-RELATED"/>
    <property type="match status" value="1"/>
</dbReference>
<reference evidence="3" key="1">
    <citation type="submission" date="2022-03" db="EMBL/GenBank/DDBJ databases">
        <title>Complete genome sequence of Caldinitratiruptor microaerophilus.</title>
        <authorList>
            <person name="Mukaiyama R."/>
            <person name="Nishiyama T."/>
            <person name="Ueda K."/>
        </authorList>
    </citation>
    <scope>NUCLEOTIDE SEQUENCE</scope>
    <source>
        <strain evidence="3">JCM 16183</strain>
    </source>
</reference>
<evidence type="ECO:0000256" key="1">
    <source>
        <dbReference type="SAM" id="MobiDB-lite"/>
    </source>
</evidence>
<evidence type="ECO:0000259" key="2">
    <source>
        <dbReference type="Pfam" id="PF20250"/>
    </source>
</evidence>
<dbReference type="InterPro" id="IPR036145">
    <property type="entry name" value="MinC_C_sf"/>
</dbReference>
<feature type="compositionally biased region" description="Polar residues" evidence="1">
    <location>
        <begin position="17"/>
        <end position="27"/>
    </location>
</feature>
<protein>
    <recommendedName>
        <fullName evidence="2">Flagellar Assembly Protein A N-terminal region domain-containing protein</fullName>
    </recommendedName>
</protein>
<keyword evidence="4" id="KW-1185">Reference proteome</keyword>
<gene>
    <name evidence="3" type="ORF">caldi_16540</name>
</gene>
<dbReference type="EMBL" id="AP025628">
    <property type="protein sequence ID" value="BDG60564.1"/>
    <property type="molecule type" value="Genomic_DNA"/>
</dbReference>
<organism evidence="3 4">
    <name type="scientific">Caldinitratiruptor microaerophilus</name>
    <dbReference type="NCBI Taxonomy" id="671077"/>
    <lineage>
        <taxon>Bacteria</taxon>
        <taxon>Bacillati</taxon>
        <taxon>Bacillota</taxon>
        <taxon>Clostridia</taxon>
        <taxon>Eubacteriales</taxon>
        <taxon>Symbiobacteriaceae</taxon>
        <taxon>Caldinitratiruptor</taxon>
    </lineage>
</organism>
<dbReference type="Pfam" id="PF03961">
    <property type="entry name" value="FapA"/>
    <property type="match status" value="1"/>
</dbReference>
<dbReference type="Proteomes" id="UP001163687">
    <property type="component" value="Chromosome"/>
</dbReference>
<feature type="region of interest" description="Disordered" evidence="1">
    <location>
        <begin position="13"/>
        <end position="38"/>
    </location>
</feature>
<accession>A0AA35CL71</accession>
<name>A0AA35CL71_9FIRM</name>
<feature type="domain" description="Flagellar Assembly Protein A N-terminal region" evidence="2">
    <location>
        <begin position="109"/>
        <end position="285"/>
    </location>
</feature>
<dbReference type="InterPro" id="IPR046866">
    <property type="entry name" value="FapA_N"/>
</dbReference>
<dbReference type="SUPFAM" id="SSF63848">
    <property type="entry name" value="Cell-division inhibitor MinC, C-terminal domain"/>
    <property type="match status" value="1"/>
</dbReference>
<dbReference type="PANTHER" id="PTHR38032:SF1">
    <property type="entry name" value="RNA-BINDING PROTEIN KHPB N-TERMINAL DOMAIN-CONTAINING PROTEIN"/>
    <property type="match status" value="1"/>
</dbReference>
<dbReference type="GO" id="GO:0000902">
    <property type="term" value="P:cell morphogenesis"/>
    <property type="evidence" value="ECO:0007669"/>
    <property type="project" value="InterPro"/>
</dbReference>
<dbReference type="AlphaFoldDB" id="A0AA35CL71"/>
<proteinExistence type="predicted"/>
<evidence type="ECO:0000313" key="3">
    <source>
        <dbReference type="EMBL" id="BDG60564.1"/>
    </source>
</evidence>
<dbReference type="KEGG" id="cmic:caldi_16540"/>
<sequence length="408" mass="44290">MLGFLFRWRRKQEAPGLQNQSGSSRATQPEWLGSSPASRQDGYVELVGSQLRVVEPTGPGGDWPLVVPGPGVTVRCNGVVMTAPFVATKAHRIEVEVETGEQELRPRHFRVELASDRMTAELWLESAETQREVLVNPGKVRVLELKTQTVRETRPNPPVEAILSELERLGVTEGIDRAAVESLLSQPVETRGIIARGTPPTPPRDARVEWMVETGHATIVKPGTLLAKVFPSEPGKPGRDLTGNIVPPPAAPPVSITLAAGEGTTLTPDRTGIVAITEGRPAIEEQDGTIRVKIIPVLVHRDDLSANTGTIFFHGDVHVLGHVMEGTHIACDGDIWIEGNVERSLIHAGGRATLKGRVIRSRIRVGKPAAQTSGLLPKLIGLRDLLSQLETASVQVLHCFRPRYLSPR</sequence>